<feature type="transmembrane region" description="Helical" evidence="7">
    <location>
        <begin position="382"/>
        <end position="401"/>
    </location>
</feature>
<evidence type="ECO:0000256" key="6">
    <source>
        <dbReference type="ARBA" id="ARBA00023136"/>
    </source>
</evidence>
<dbReference type="CDD" id="cd13127">
    <property type="entry name" value="MATE_tuaB_like"/>
    <property type="match status" value="1"/>
</dbReference>
<dbReference type="PANTHER" id="PTHR30250">
    <property type="entry name" value="PST FAMILY PREDICTED COLANIC ACID TRANSPORTER"/>
    <property type="match status" value="1"/>
</dbReference>
<comment type="caution">
    <text evidence="8">The sequence shown here is derived from an EMBL/GenBank/DDBJ whole genome shotgun (WGS) entry which is preliminary data.</text>
</comment>
<comment type="subcellular location">
    <subcellularLocation>
        <location evidence="1">Cell membrane</location>
        <topology evidence="1">Multi-pass membrane protein</topology>
    </subcellularLocation>
</comment>
<organism evidence="8 9">
    <name type="scientific">Bosea spartocytisi</name>
    <dbReference type="NCBI Taxonomy" id="2773451"/>
    <lineage>
        <taxon>Bacteria</taxon>
        <taxon>Pseudomonadati</taxon>
        <taxon>Pseudomonadota</taxon>
        <taxon>Alphaproteobacteria</taxon>
        <taxon>Hyphomicrobiales</taxon>
        <taxon>Boseaceae</taxon>
        <taxon>Bosea</taxon>
    </lineage>
</organism>
<feature type="transmembrane region" description="Helical" evidence="7">
    <location>
        <begin position="177"/>
        <end position="196"/>
    </location>
</feature>
<evidence type="ECO:0000256" key="5">
    <source>
        <dbReference type="ARBA" id="ARBA00022989"/>
    </source>
</evidence>
<feature type="transmembrane region" description="Helical" evidence="7">
    <location>
        <begin position="80"/>
        <end position="103"/>
    </location>
</feature>
<feature type="transmembrane region" description="Helical" evidence="7">
    <location>
        <begin position="413"/>
        <end position="432"/>
    </location>
</feature>
<reference evidence="8" key="1">
    <citation type="submission" date="2020-09" db="EMBL/GenBank/DDBJ databases">
        <title>Bosea spartocytisi sp. nov. a root nodule endophyte of Spartocytisus supranubius in the high mountain ecosystem fo the Teide National Park (Canary Islands, Spain).</title>
        <authorList>
            <person name="Pulido-Suarez L."/>
            <person name="Peix A."/>
            <person name="Igual J.M."/>
            <person name="Socas-Perez N."/>
            <person name="Velazquez E."/>
            <person name="Flores-Felix J.D."/>
            <person name="Leon-Barrios M."/>
        </authorList>
    </citation>
    <scope>NUCLEOTIDE SEQUENCE</scope>
    <source>
        <strain evidence="8">SSUT16</strain>
    </source>
</reference>
<evidence type="ECO:0000313" key="8">
    <source>
        <dbReference type="EMBL" id="MBD3848394.1"/>
    </source>
</evidence>
<keyword evidence="3" id="KW-1003">Cell membrane</keyword>
<feature type="transmembrane region" description="Helical" evidence="7">
    <location>
        <begin position="44"/>
        <end position="68"/>
    </location>
</feature>
<dbReference type="Proteomes" id="UP000619295">
    <property type="component" value="Unassembled WGS sequence"/>
</dbReference>
<feature type="transmembrane region" description="Helical" evidence="7">
    <location>
        <begin position="20"/>
        <end position="38"/>
    </location>
</feature>
<keyword evidence="5 7" id="KW-1133">Transmembrane helix</keyword>
<dbReference type="GO" id="GO:0005886">
    <property type="term" value="C:plasma membrane"/>
    <property type="evidence" value="ECO:0007669"/>
    <property type="project" value="UniProtKB-SubCell"/>
</dbReference>
<feature type="transmembrane region" description="Helical" evidence="7">
    <location>
        <begin position="444"/>
        <end position="466"/>
    </location>
</feature>
<proteinExistence type="inferred from homology"/>
<dbReference type="EMBL" id="JACXWY010000018">
    <property type="protein sequence ID" value="MBD3848394.1"/>
    <property type="molecule type" value="Genomic_DNA"/>
</dbReference>
<dbReference type="AlphaFoldDB" id="A0A927ECP4"/>
<gene>
    <name evidence="8" type="ORF">IED13_22080</name>
</gene>
<feature type="transmembrane region" description="Helical" evidence="7">
    <location>
        <begin position="356"/>
        <end position="376"/>
    </location>
</feature>
<feature type="transmembrane region" description="Helical" evidence="7">
    <location>
        <begin position="284"/>
        <end position="307"/>
    </location>
</feature>
<keyword evidence="9" id="KW-1185">Reference proteome</keyword>
<evidence type="ECO:0000256" key="3">
    <source>
        <dbReference type="ARBA" id="ARBA00022475"/>
    </source>
</evidence>
<evidence type="ECO:0000256" key="7">
    <source>
        <dbReference type="SAM" id="Phobius"/>
    </source>
</evidence>
<sequence length="484" mass="51958">MHDLKGRTVRAGLINVGSRGIGFTVRIASLMILGRLLTPEDYGLVTMVTAFTGVLNMFGCFGLFQAAIQREELSEVESSSLFWLNLIFGALLTLIAIAAAPLVSAFYHEPRLLEIMDVIAFTFIITAAGVQQGVLLQRRMAFGTSAKIEISSLLIATVVSIGMAMAGYGYWSIVSMTITLPLATTIGLWLATGWIPGRPRIAPGIRSMLRFGVGTTATGFLSYVTNNIDKLLLGRVWGTEATGLYSRSFYLINFPTENLNVTIGEVAFAALSRTKGDLDRFRRYFLKGYSLVVTLTLPLTVVCGLFADDLILVVLGPKWIGAVEIFRILAPTILVFAISNPLGWLLNALGLVRRGVYIGLFSAPLMIAGVLIGLPYGPHGVALAYSTVMVLKVIPITIWALRGTGIRYREFVGALANPLAASVVAGGFAYAVHALTAPALSPVLRLMLDVGSFGVAYVAALLLIAGEKALYLDLFRALRTAPSA</sequence>
<dbReference type="Pfam" id="PF13440">
    <property type="entry name" value="Polysacc_synt_3"/>
    <property type="match status" value="1"/>
</dbReference>
<name>A0A927ECP4_9HYPH</name>
<evidence type="ECO:0000313" key="9">
    <source>
        <dbReference type="Proteomes" id="UP000619295"/>
    </source>
</evidence>
<feature type="transmembrane region" description="Helical" evidence="7">
    <location>
        <begin position="115"/>
        <end position="136"/>
    </location>
</feature>
<evidence type="ECO:0000256" key="2">
    <source>
        <dbReference type="ARBA" id="ARBA00007430"/>
    </source>
</evidence>
<evidence type="ECO:0000256" key="1">
    <source>
        <dbReference type="ARBA" id="ARBA00004651"/>
    </source>
</evidence>
<accession>A0A927ECP4</accession>
<comment type="similarity">
    <text evidence="2">Belongs to the polysaccharide synthase family.</text>
</comment>
<dbReference type="InterPro" id="IPR050833">
    <property type="entry name" value="Poly_Biosynth_Transport"/>
</dbReference>
<protein>
    <submittedName>
        <fullName evidence="8">Lipopolysaccharide biosynthesis protein</fullName>
    </submittedName>
</protein>
<feature type="transmembrane region" description="Helical" evidence="7">
    <location>
        <begin position="148"/>
        <end position="171"/>
    </location>
</feature>
<dbReference type="RefSeq" id="WP_185747922.1">
    <property type="nucleotide sequence ID" value="NZ_JACXWY010000018.1"/>
</dbReference>
<evidence type="ECO:0000256" key="4">
    <source>
        <dbReference type="ARBA" id="ARBA00022692"/>
    </source>
</evidence>
<keyword evidence="4 7" id="KW-0812">Transmembrane</keyword>
<feature type="transmembrane region" description="Helical" evidence="7">
    <location>
        <begin position="319"/>
        <end position="344"/>
    </location>
</feature>
<dbReference type="PANTHER" id="PTHR30250:SF10">
    <property type="entry name" value="LIPOPOLYSACCHARIDE BIOSYNTHESIS PROTEIN WZXC"/>
    <property type="match status" value="1"/>
</dbReference>
<keyword evidence="6 7" id="KW-0472">Membrane</keyword>